<organism evidence="1 2">
    <name type="scientific">Hoeflea poritis</name>
    <dbReference type="NCBI Taxonomy" id="2993659"/>
    <lineage>
        <taxon>Bacteria</taxon>
        <taxon>Pseudomonadati</taxon>
        <taxon>Pseudomonadota</taxon>
        <taxon>Alphaproteobacteria</taxon>
        <taxon>Hyphomicrobiales</taxon>
        <taxon>Rhizobiaceae</taxon>
        <taxon>Hoeflea</taxon>
    </lineage>
</organism>
<keyword evidence="2" id="KW-1185">Reference proteome</keyword>
<protein>
    <recommendedName>
        <fullName evidence="3">N-acetyltransferase domain-containing protein</fullName>
    </recommendedName>
</protein>
<dbReference type="Gene3D" id="3.40.630.30">
    <property type="match status" value="1"/>
</dbReference>
<dbReference type="RefSeq" id="WP_271088467.1">
    <property type="nucleotide sequence ID" value="NZ_JAPJZH010000003.1"/>
</dbReference>
<proteinExistence type="predicted"/>
<reference evidence="1" key="1">
    <citation type="submission" date="2022-11" db="EMBL/GenBank/DDBJ databases">
        <title>Hoeflea poritis sp. nov., isolated from scleractinian coral Porites lutea.</title>
        <authorList>
            <person name="Zhang G."/>
            <person name="Wei Q."/>
            <person name="Cai L."/>
        </authorList>
    </citation>
    <scope>NUCLEOTIDE SEQUENCE</scope>
    <source>
        <strain evidence="1">E7-10</strain>
    </source>
</reference>
<dbReference type="InterPro" id="IPR016181">
    <property type="entry name" value="Acyl_CoA_acyltransferase"/>
</dbReference>
<dbReference type="Proteomes" id="UP001148313">
    <property type="component" value="Unassembled WGS sequence"/>
</dbReference>
<name>A0ABT4VL82_9HYPH</name>
<accession>A0ABT4VL82</accession>
<dbReference type="SUPFAM" id="SSF55729">
    <property type="entry name" value="Acyl-CoA N-acyltransferases (Nat)"/>
    <property type="match status" value="1"/>
</dbReference>
<evidence type="ECO:0000313" key="2">
    <source>
        <dbReference type="Proteomes" id="UP001148313"/>
    </source>
</evidence>
<evidence type="ECO:0008006" key="3">
    <source>
        <dbReference type="Google" id="ProtNLM"/>
    </source>
</evidence>
<evidence type="ECO:0000313" key="1">
    <source>
        <dbReference type="EMBL" id="MDA4844920.1"/>
    </source>
</evidence>
<sequence length="367" mass="39692">MASAADIRPLERSDIPSVAALYQKVLLRSNKPAPTSLGTYLEEVFLDHPRFDAELPSRVCIDAKGAVDGFIGVLPAPMMLNGKSVRAAVAGSLMVGNPAENPLAGARLLRSVRSGPQDLSISETANDVSMGMWEQLGDPALPQYSLQWVRVFRPAGFATAALAERFAAARLLRPIASLTDTVARPLYRGALATDEKPKRYRLKPLEGPELIACLLELSKLHALHPDWDEEALHWMLDHAACKRRHGAMHSHAVESPGGKLLGCHICFARPGGIAWTLQLLAAPKAEATVIASLLDHAQQTGAVAIRGRVMPRMVGPLMRQKAFFLCNASTVIHTKNAEIQATIDAGDAFITGLAAESWIRLIGDRFE</sequence>
<gene>
    <name evidence="1" type="ORF">OOZ53_06135</name>
</gene>
<comment type="caution">
    <text evidence="1">The sequence shown here is derived from an EMBL/GenBank/DDBJ whole genome shotgun (WGS) entry which is preliminary data.</text>
</comment>
<dbReference type="EMBL" id="JAPJZH010000003">
    <property type="protein sequence ID" value="MDA4844920.1"/>
    <property type="molecule type" value="Genomic_DNA"/>
</dbReference>